<feature type="domain" description="Methyltransferase" evidence="1">
    <location>
        <begin position="48"/>
        <end position="85"/>
    </location>
</feature>
<evidence type="ECO:0000313" key="3">
    <source>
        <dbReference type="Proteomes" id="UP001177120"/>
    </source>
</evidence>
<dbReference type="SUPFAM" id="SSF53335">
    <property type="entry name" value="S-adenosyl-L-methionine-dependent methyltransferases"/>
    <property type="match status" value="1"/>
</dbReference>
<keyword evidence="2" id="KW-0808">Transferase</keyword>
<reference evidence="2" key="1">
    <citation type="journal article" date="2024" name="Int. J. Syst. Evol. Microbiol.">
        <title>Polycladomyces zharkentensis sp. nov., a novel thermophilic cellulose- and starch-degrading member of the Bacillota from a geothermal aquifer in Kazakhstan.</title>
        <authorList>
            <person name="Mashzhan A."/>
            <person name="Kistaubayeva A."/>
            <person name="Javier-Lopez R."/>
            <person name="Bissenova U."/>
            <person name="Bissenbay A."/>
            <person name="Birkeland N.K."/>
        </authorList>
    </citation>
    <scope>NUCLEOTIDE SEQUENCE</scope>
    <source>
        <strain evidence="2">ZKZ2T</strain>
    </source>
</reference>
<proteinExistence type="predicted"/>
<dbReference type="RefSeq" id="WP_205495188.1">
    <property type="nucleotide sequence ID" value="NZ_JAFHAP010000008.1"/>
</dbReference>
<dbReference type="GO" id="GO:0008168">
    <property type="term" value="F:methyltransferase activity"/>
    <property type="evidence" value="ECO:0007669"/>
    <property type="project" value="UniProtKB-KW"/>
</dbReference>
<dbReference type="Gene3D" id="3.40.50.150">
    <property type="entry name" value="Vaccinia Virus protein VP39"/>
    <property type="match status" value="1"/>
</dbReference>
<dbReference type="Pfam" id="PF13649">
    <property type="entry name" value="Methyltransf_25"/>
    <property type="match status" value="1"/>
</dbReference>
<dbReference type="GO" id="GO:0032259">
    <property type="term" value="P:methylation"/>
    <property type="evidence" value="ECO:0007669"/>
    <property type="project" value="UniProtKB-KW"/>
</dbReference>
<accession>A0ABS2WKD8</accession>
<sequence length="86" mass="9758">MQHTQSAWKNDHTVSFYLEGTRQSIPFAAEHLLLLEQLLAQHPPRLFLDLGCGDGILSHYLMDRFPHSQAVLVDFSGPMLEKAGQR</sequence>
<evidence type="ECO:0000259" key="1">
    <source>
        <dbReference type="Pfam" id="PF13649"/>
    </source>
</evidence>
<comment type="caution">
    <text evidence="2">The sequence shown here is derived from an EMBL/GenBank/DDBJ whole genome shotgun (WGS) entry which is preliminary data.</text>
</comment>
<dbReference type="Proteomes" id="UP001177120">
    <property type="component" value="Unassembled WGS sequence"/>
</dbReference>
<keyword evidence="3" id="KW-1185">Reference proteome</keyword>
<dbReference type="InterPro" id="IPR029063">
    <property type="entry name" value="SAM-dependent_MTases_sf"/>
</dbReference>
<dbReference type="InterPro" id="IPR041698">
    <property type="entry name" value="Methyltransf_25"/>
</dbReference>
<dbReference type="EMBL" id="JAFHAP010000008">
    <property type="protein sequence ID" value="MBN2909854.1"/>
    <property type="molecule type" value="Genomic_DNA"/>
</dbReference>
<gene>
    <name evidence="2" type="ORF">JQC72_09990</name>
</gene>
<dbReference type="CDD" id="cd02440">
    <property type="entry name" value="AdoMet_MTases"/>
    <property type="match status" value="1"/>
</dbReference>
<keyword evidence="2" id="KW-0489">Methyltransferase</keyword>
<evidence type="ECO:0000313" key="2">
    <source>
        <dbReference type="EMBL" id="MBN2909854.1"/>
    </source>
</evidence>
<organism evidence="2 3">
    <name type="scientific">Polycladomyces zharkentensis</name>
    <dbReference type="NCBI Taxonomy" id="2807616"/>
    <lineage>
        <taxon>Bacteria</taxon>
        <taxon>Bacillati</taxon>
        <taxon>Bacillota</taxon>
        <taxon>Bacilli</taxon>
        <taxon>Bacillales</taxon>
        <taxon>Thermoactinomycetaceae</taxon>
        <taxon>Polycladomyces</taxon>
    </lineage>
</organism>
<protein>
    <submittedName>
        <fullName evidence="2">Class I SAM-dependent methyltransferase</fullName>
    </submittedName>
</protein>
<name>A0ABS2WKD8_9BACL</name>